<organism evidence="8 9">
    <name type="scientific">Trichodelitschia bisporula</name>
    <dbReference type="NCBI Taxonomy" id="703511"/>
    <lineage>
        <taxon>Eukaryota</taxon>
        <taxon>Fungi</taxon>
        <taxon>Dikarya</taxon>
        <taxon>Ascomycota</taxon>
        <taxon>Pezizomycotina</taxon>
        <taxon>Dothideomycetes</taxon>
        <taxon>Dothideomycetes incertae sedis</taxon>
        <taxon>Phaeotrichales</taxon>
        <taxon>Phaeotrichaceae</taxon>
        <taxon>Trichodelitschia</taxon>
    </lineage>
</organism>
<evidence type="ECO:0000256" key="4">
    <source>
        <dbReference type="ARBA" id="ARBA00022801"/>
    </source>
</evidence>
<comment type="similarity">
    <text evidence="1">Belongs to the peptidase S9C family.</text>
</comment>
<evidence type="ECO:0000313" key="8">
    <source>
        <dbReference type="EMBL" id="KAF2403902.1"/>
    </source>
</evidence>
<dbReference type="PANTHER" id="PTHR42776">
    <property type="entry name" value="SERINE PEPTIDASE S9 FAMILY MEMBER"/>
    <property type="match status" value="1"/>
</dbReference>
<feature type="domain" description="Peptidase S9 prolyl oligopeptidase catalytic" evidence="7">
    <location>
        <begin position="478"/>
        <end position="687"/>
    </location>
</feature>
<dbReference type="Proteomes" id="UP000799640">
    <property type="component" value="Unassembled WGS sequence"/>
</dbReference>
<keyword evidence="9" id="KW-1185">Reference proteome</keyword>
<evidence type="ECO:0000313" key="9">
    <source>
        <dbReference type="Proteomes" id="UP000799640"/>
    </source>
</evidence>
<sequence length="708" mass="78773">MTIRATKFTPEVLLSASRRSPGVPNYDASQILYKVQTYSFEDHKWKREIRLLHASTNESVLVTDTDGASEPNWIGEKTILVLVPGEKGVTDITIGQVDDFEATKYVACTVDAAASTLKLRSIGSDSFAVAFVASAKPDGSLFNEAKAPKPHTTGRLYKSLFVRHWDTWSTPNRNAVWYGTLEKPPGGDKYQLSEISNILKWSSLESPITPFGGADNFDISVKGIAFVTKDHKSNAATHTKQNLWLALRTGDSGFVVGQPKQVDIKSFQGATSNPTFSPDGRQLAFTSMRKDGYESDKNELIVIQDVENLDVQIVHGSLKPEAIWDRSPQSIAWSPDGMYLYLTAEDRGRVRLFSTRSWGHTAWGPPRKLAIDGSVSDVQVLPDGRVFFSSSSLVDNSAYYLIGGSITNDAPKLISSNTKSGSAIGLSRNQVSQIWFDGAQTKNLHAWVVKPSDFDPKKKYPLAYLIHGGPQGAWDDSWSTRWNPAVFAEQGYVVVTPNPTGSTGYGQALTDAIQDQWGGLPYQDLVKGFEYIEENLEYVDTERAVALGASYGGYMANWIQGQPLGRKFKALVTHDGVFSLTNQLSTDELYFPEHEFEGKFWDKDSDWETWSPSKYTGNWATPHLIIHSELDYRLAMSEGLAAFNVLQERGVESQFLTFPDENHWILKPENSLLWHAVVLNWINEHVGLPRYGTEGSAAELLREANMER</sequence>
<evidence type="ECO:0000256" key="1">
    <source>
        <dbReference type="ARBA" id="ARBA00010040"/>
    </source>
</evidence>
<proteinExistence type="inferred from homology"/>
<evidence type="ECO:0000256" key="3">
    <source>
        <dbReference type="ARBA" id="ARBA00022729"/>
    </source>
</evidence>
<dbReference type="Gene3D" id="2.120.10.30">
    <property type="entry name" value="TolB, C-terminal domain"/>
    <property type="match status" value="1"/>
</dbReference>
<dbReference type="GO" id="GO:0004252">
    <property type="term" value="F:serine-type endopeptidase activity"/>
    <property type="evidence" value="ECO:0007669"/>
    <property type="project" value="TreeGrafter"/>
</dbReference>
<gene>
    <name evidence="8" type="ORF">EJ06DRAFT_536212</name>
</gene>
<keyword evidence="5" id="KW-0720">Serine protease</keyword>
<dbReference type="AlphaFoldDB" id="A0A6G1I6L2"/>
<dbReference type="EMBL" id="ML996689">
    <property type="protein sequence ID" value="KAF2403902.1"/>
    <property type="molecule type" value="Genomic_DNA"/>
</dbReference>
<dbReference type="PANTHER" id="PTHR42776:SF13">
    <property type="entry name" value="DIPEPTIDYL-PEPTIDASE 5"/>
    <property type="match status" value="1"/>
</dbReference>
<protein>
    <recommendedName>
        <fullName evidence="6">Dipeptidyl-peptidase V</fullName>
    </recommendedName>
</protein>
<dbReference type="SUPFAM" id="SSF82171">
    <property type="entry name" value="DPP6 N-terminal domain-like"/>
    <property type="match status" value="1"/>
</dbReference>
<evidence type="ECO:0000256" key="5">
    <source>
        <dbReference type="ARBA" id="ARBA00022825"/>
    </source>
</evidence>
<accession>A0A6G1I6L2</accession>
<dbReference type="GO" id="GO:0006508">
    <property type="term" value="P:proteolysis"/>
    <property type="evidence" value="ECO:0007669"/>
    <property type="project" value="UniProtKB-KW"/>
</dbReference>
<dbReference type="FunFam" id="3.40.50.1820:FF:000028">
    <property type="entry name" value="S9 family peptidase"/>
    <property type="match status" value="1"/>
</dbReference>
<dbReference type="InterPro" id="IPR029058">
    <property type="entry name" value="AB_hydrolase_fold"/>
</dbReference>
<reference evidence="8" key="1">
    <citation type="journal article" date="2020" name="Stud. Mycol.">
        <title>101 Dothideomycetes genomes: a test case for predicting lifestyles and emergence of pathogens.</title>
        <authorList>
            <person name="Haridas S."/>
            <person name="Albert R."/>
            <person name="Binder M."/>
            <person name="Bloem J."/>
            <person name="Labutti K."/>
            <person name="Salamov A."/>
            <person name="Andreopoulos B."/>
            <person name="Baker S."/>
            <person name="Barry K."/>
            <person name="Bills G."/>
            <person name="Bluhm B."/>
            <person name="Cannon C."/>
            <person name="Castanera R."/>
            <person name="Culley D."/>
            <person name="Daum C."/>
            <person name="Ezra D."/>
            <person name="Gonzalez J."/>
            <person name="Henrissat B."/>
            <person name="Kuo A."/>
            <person name="Liang C."/>
            <person name="Lipzen A."/>
            <person name="Lutzoni F."/>
            <person name="Magnuson J."/>
            <person name="Mondo S."/>
            <person name="Nolan M."/>
            <person name="Ohm R."/>
            <person name="Pangilinan J."/>
            <person name="Park H.-J."/>
            <person name="Ramirez L."/>
            <person name="Alfaro M."/>
            <person name="Sun H."/>
            <person name="Tritt A."/>
            <person name="Yoshinaga Y."/>
            <person name="Zwiers L.-H."/>
            <person name="Turgeon B."/>
            <person name="Goodwin S."/>
            <person name="Spatafora J."/>
            <person name="Crous P."/>
            <person name="Grigoriev I."/>
        </authorList>
    </citation>
    <scope>NUCLEOTIDE SEQUENCE</scope>
    <source>
        <strain evidence="8">CBS 262.69</strain>
    </source>
</reference>
<name>A0A6G1I6L2_9PEZI</name>
<dbReference type="Gene3D" id="3.40.50.1820">
    <property type="entry name" value="alpha/beta hydrolase"/>
    <property type="match status" value="1"/>
</dbReference>
<keyword evidence="4" id="KW-0378">Hydrolase</keyword>
<dbReference type="SUPFAM" id="SSF53474">
    <property type="entry name" value="alpha/beta-Hydrolases"/>
    <property type="match status" value="1"/>
</dbReference>
<dbReference type="OrthoDB" id="416344at2759"/>
<evidence type="ECO:0000256" key="6">
    <source>
        <dbReference type="ARBA" id="ARBA00032829"/>
    </source>
</evidence>
<keyword evidence="2" id="KW-0645">Protease</keyword>
<dbReference type="InterPro" id="IPR011042">
    <property type="entry name" value="6-blade_b-propeller_TolB-like"/>
</dbReference>
<dbReference type="Pfam" id="PF07676">
    <property type="entry name" value="PD40"/>
    <property type="match status" value="1"/>
</dbReference>
<keyword evidence="3" id="KW-0732">Signal</keyword>
<dbReference type="InterPro" id="IPR001375">
    <property type="entry name" value="Peptidase_S9_cat"/>
</dbReference>
<evidence type="ECO:0000259" key="7">
    <source>
        <dbReference type="Pfam" id="PF00326"/>
    </source>
</evidence>
<dbReference type="Pfam" id="PF00326">
    <property type="entry name" value="Peptidase_S9"/>
    <property type="match status" value="1"/>
</dbReference>
<dbReference type="InterPro" id="IPR011659">
    <property type="entry name" value="WD40"/>
</dbReference>
<evidence type="ECO:0000256" key="2">
    <source>
        <dbReference type="ARBA" id="ARBA00022670"/>
    </source>
</evidence>